<evidence type="ECO:0000256" key="2">
    <source>
        <dbReference type="ARBA" id="ARBA00024023"/>
    </source>
</evidence>
<protein>
    <submittedName>
        <fullName evidence="5">Protein MKT1</fullName>
    </submittedName>
</protein>
<dbReference type="Pfam" id="PF12246">
    <property type="entry name" value="MKT1_C"/>
    <property type="match status" value="1"/>
</dbReference>
<feature type="domain" description="Post-transcriptional regulator MKT1 N-terminal" evidence="4">
    <location>
        <begin position="284"/>
        <end position="372"/>
    </location>
</feature>
<dbReference type="AlphaFoldDB" id="A0A0M9VUA9"/>
<dbReference type="PANTHER" id="PTHR11081">
    <property type="entry name" value="FLAP ENDONUCLEASE FAMILY MEMBER"/>
    <property type="match status" value="1"/>
</dbReference>
<dbReference type="CDD" id="cd09902">
    <property type="entry name" value="H3TH_MKT1"/>
    <property type="match status" value="1"/>
</dbReference>
<dbReference type="InterPro" id="IPR006084">
    <property type="entry name" value="XPG/Rad2"/>
</dbReference>
<dbReference type="InterPro" id="IPR037314">
    <property type="entry name" value="MKT1_H3TH"/>
</dbReference>
<dbReference type="OrthoDB" id="17262at2759"/>
<dbReference type="InterPro" id="IPR029060">
    <property type="entry name" value="PIN-like_dom_sf"/>
</dbReference>
<dbReference type="InterPro" id="IPR022040">
    <property type="entry name" value="MKT1_N"/>
</dbReference>
<reference evidence="5 6" key="1">
    <citation type="submission" date="2015-07" db="EMBL/GenBank/DDBJ databases">
        <title>The genome of the fungus Escovopsis weberi, a specialized disease agent of ant agriculture.</title>
        <authorList>
            <person name="de Man T.J."/>
            <person name="Stajich J.E."/>
            <person name="Kubicek C.P."/>
            <person name="Chenthamara K."/>
            <person name="Atanasova L."/>
            <person name="Druzhinina I.S."/>
            <person name="Birnbaum S."/>
            <person name="Barribeau S.M."/>
            <person name="Teiling C."/>
            <person name="Suen G."/>
            <person name="Currie C."/>
            <person name="Gerardo N.M."/>
        </authorList>
    </citation>
    <scope>NUCLEOTIDE SEQUENCE [LARGE SCALE GENOMIC DNA]</scope>
</reference>
<evidence type="ECO:0000259" key="3">
    <source>
        <dbReference type="Pfam" id="PF12246"/>
    </source>
</evidence>
<dbReference type="GO" id="GO:0006417">
    <property type="term" value="P:regulation of translation"/>
    <property type="evidence" value="ECO:0007669"/>
    <property type="project" value="UniProtKB-KW"/>
</dbReference>
<dbReference type="InterPro" id="IPR022039">
    <property type="entry name" value="MKT1_C"/>
</dbReference>
<accession>A0A0M9VUA9</accession>
<name>A0A0M9VUA9_ESCWE</name>
<dbReference type="SUPFAM" id="SSF88723">
    <property type="entry name" value="PIN domain-like"/>
    <property type="match status" value="1"/>
</dbReference>
<evidence type="ECO:0000313" key="6">
    <source>
        <dbReference type="Proteomes" id="UP000053831"/>
    </source>
</evidence>
<comment type="caution">
    <text evidence="5">The sequence shown here is derived from an EMBL/GenBank/DDBJ whole genome shotgun (WGS) entry which is preliminary data.</text>
</comment>
<evidence type="ECO:0000259" key="4">
    <source>
        <dbReference type="Pfam" id="PF12247"/>
    </source>
</evidence>
<dbReference type="GO" id="GO:0003730">
    <property type="term" value="F:mRNA 3'-UTR binding"/>
    <property type="evidence" value="ECO:0007669"/>
    <property type="project" value="TreeGrafter"/>
</dbReference>
<dbReference type="PANTHER" id="PTHR11081:SF32">
    <property type="entry name" value="POST-TRANSCRIPTIONAL REGULATOR MKT1"/>
    <property type="match status" value="1"/>
</dbReference>
<gene>
    <name evidence="5" type="ORF">ESCO_000620</name>
</gene>
<proteinExistence type="inferred from homology"/>
<dbReference type="CDD" id="cd09858">
    <property type="entry name" value="PIN_MKT1"/>
    <property type="match status" value="1"/>
</dbReference>
<dbReference type="EMBL" id="LGSR01000020">
    <property type="protein sequence ID" value="KOS19673.1"/>
    <property type="molecule type" value="Genomic_DNA"/>
</dbReference>
<dbReference type="Pfam" id="PF12247">
    <property type="entry name" value="MKT1_N"/>
    <property type="match status" value="1"/>
</dbReference>
<dbReference type="STRING" id="150374.A0A0M9VUA9"/>
<evidence type="ECO:0000313" key="5">
    <source>
        <dbReference type="EMBL" id="KOS19673.1"/>
    </source>
</evidence>
<dbReference type="Proteomes" id="UP000053831">
    <property type="component" value="Unassembled WGS sequence"/>
</dbReference>
<evidence type="ECO:0000256" key="1">
    <source>
        <dbReference type="ARBA" id="ARBA00022845"/>
    </source>
</evidence>
<keyword evidence="6" id="KW-1185">Reference proteome</keyword>
<dbReference type="Gene3D" id="3.40.50.1010">
    <property type="entry name" value="5'-nuclease"/>
    <property type="match status" value="1"/>
</dbReference>
<sequence>MPFFAEDSWLNSHASTNDIAELEECAIAVDATYYLGHILDTTSAHEPLLPALGGLTGQDEVTMKRAKAANRKTEEAWHLYSQTQPEQAVATFGANPGAYRLQNLYPLLQSILKQRGLHFLVAPYNACAQLAYFELINSDQCAGVMGPLELFLYPITDSVIRGFDWENKVVSSISKKKVMRILGVNEPMFIDAMLMTGTSFLPPFPPLQDASIYPNSFTIMEAINLLRTSDKTIANACASFNDIVQAQDPNWHDKYRKARMAVHHFIYITEAGEVVVNDPEHLTKDNHEYLGLQMPAELFHYLNTGLIGSRILNGITHGQIYILPTLEGTASDDYKKLVTSQIIPIKELTLGLLIPRVHRGIGHTHIVMRVWFDSAFSYTLNPRSPAPSPLKEAETWDVKEHDLRRFFPADFAGPVYLEVLALANTEFVEKTIAREKTIKGIDSTNMVTSVAIWRFLHLRGYADDSHKLTKWGNALATSLLAVKEAVDARVDVPGIEEAVLLAFEVIQFGLLNGKNRDTSGMPRKGTDEDKTSLLLISQCATLLKLRHQAYGYTGPLNRSLLNFRALSSTIREADRDLIEAIVASMFMHGQAKRDRSDQLTIGQRLPFSQEPDIALGIAIQTFFDEDEPGDSKEQRAQRLRSFPESFVPFAEALEDDFRICCDFVSALNLGIQTLDTALVSSADKAAWQKAQDYITARPF</sequence>
<keyword evidence="1" id="KW-0810">Translation regulation</keyword>
<organism evidence="5 6">
    <name type="scientific">Escovopsis weberi</name>
    <dbReference type="NCBI Taxonomy" id="150374"/>
    <lineage>
        <taxon>Eukaryota</taxon>
        <taxon>Fungi</taxon>
        <taxon>Dikarya</taxon>
        <taxon>Ascomycota</taxon>
        <taxon>Pezizomycotina</taxon>
        <taxon>Sordariomycetes</taxon>
        <taxon>Hypocreomycetidae</taxon>
        <taxon>Hypocreales</taxon>
        <taxon>Hypocreaceae</taxon>
        <taxon>Escovopsis</taxon>
    </lineage>
</organism>
<comment type="similarity">
    <text evidence="2">Belongs to the XPG/RAD2 endonuclease family.</text>
</comment>
<feature type="domain" description="Post-transcriptional regulator MKT1 C-terminal" evidence="3">
    <location>
        <begin position="454"/>
        <end position="695"/>
    </location>
</feature>